<dbReference type="Proteomes" id="UP001060085">
    <property type="component" value="Linkage Group LG01"/>
</dbReference>
<sequence>MPELGSDDLVLGSGLCPWSPTVALHVLFNLSVEAALMCLDALTLSSCARNLHISSGWLGAQQAIEVLGQEFLDQISPERQMVVFYCGTYNLVPRGTQIPYSAAIDLVAWYHTDGLNMPKACKNENPIKLLDDILKELRPRALKSLSLTHQIIRASSSLS</sequence>
<reference evidence="2" key="1">
    <citation type="journal article" date="2023" name="Nat. Plants">
        <title>Single-cell RNA sequencing provides a high-resolution roadmap for understanding the multicellular compartmentation of specialized metabolism.</title>
        <authorList>
            <person name="Sun S."/>
            <person name="Shen X."/>
            <person name="Li Y."/>
            <person name="Li Y."/>
            <person name="Wang S."/>
            <person name="Li R."/>
            <person name="Zhang H."/>
            <person name="Shen G."/>
            <person name="Guo B."/>
            <person name="Wei J."/>
            <person name="Xu J."/>
            <person name="St-Pierre B."/>
            <person name="Chen S."/>
            <person name="Sun C."/>
        </authorList>
    </citation>
    <scope>NUCLEOTIDE SEQUENCE [LARGE SCALE GENOMIC DNA]</scope>
</reference>
<name>A0ACC0CDA4_CATRO</name>
<evidence type="ECO:0000313" key="2">
    <source>
        <dbReference type="Proteomes" id="UP001060085"/>
    </source>
</evidence>
<proteinExistence type="predicted"/>
<comment type="caution">
    <text evidence="1">The sequence shown here is derived from an EMBL/GenBank/DDBJ whole genome shotgun (WGS) entry which is preliminary data.</text>
</comment>
<gene>
    <name evidence="1" type="ORF">M9H77_04075</name>
</gene>
<protein>
    <submittedName>
        <fullName evidence="1">Uncharacterized protein</fullName>
    </submittedName>
</protein>
<evidence type="ECO:0000313" key="1">
    <source>
        <dbReference type="EMBL" id="KAI5682847.1"/>
    </source>
</evidence>
<accession>A0ACC0CDA4</accession>
<keyword evidence="2" id="KW-1185">Reference proteome</keyword>
<organism evidence="1 2">
    <name type="scientific">Catharanthus roseus</name>
    <name type="common">Madagascar periwinkle</name>
    <name type="synonym">Vinca rosea</name>
    <dbReference type="NCBI Taxonomy" id="4058"/>
    <lineage>
        <taxon>Eukaryota</taxon>
        <taxon>Viridiplantae</taxon>
        <taxon>Streptophyta</taxon>
        <taxon>Embryophyta</taxon>
        <taxon>Tracheophyta</taxon>
        <taxon>Spermatophyta</taxon>
        <taxon>Magnoliopsida</taxon>
        <taxon>eudicotyledons</taxon>
        <taxon>Gunneridae</taxon>
        <taxon>Pentapetalae</taxon>
        <taxon>asterids</taxon>
        <taxon>lamiids</taxon>
        <taxon>Gentianales</taxon>
        <taxon>Apocynaceae</taxon>
        <taxon>Rauvolfioideae</taxon>
        <taxon>Vinceae</taxon>
        <taxon>Catharanthinae</taxon>
        <taxon>Catharanthus</taxon>
    </lineage>
</organism>
<dbReference type="EMBL" id="CM044701">
    <property type="protein sequence ID" value="KAI5682847.1"/>
    <property type="molecule type" value="Genomic_DNA"/>
</dbReference>